<name>A0ABP3CVT8_9GAMM</name>
<protein>
    <recommendedName>
        <fullName evidence="7">DNA mismatch repair protein MutH</fullName>
    </recommendedName>
    <alternativeName>
        <fullName evidence="7">Methyl-directed mismatch repair protein</fullName>
    </alternativeName>
</protein>
<reference evidence="10" key="1">
    <citation type="journal article" date="2019" name="Int. J. Syst. Evol. Microbiol.">
        <title>The Global Catalogue of Microorganisms (GCM) 10K type strain sequencing project: providing services to taxonomists for standard genome sequencing and annotation.</title>
        <authorList>
            <consortium name="The Broad Institute Genomics Platform"/>
            <consortium name="The Broad Institute Genome Sequencing Center for Infectious Disease"/>
            <person name="Wu L."/>
            <person name="Ma J."/>
        </authorList>
    </citation>
    <scope>NUCLEOTIDE SEQUENCE [LARGE SCALE GENOMIC DNA]</scope>
    <source>
        <strain evidence="10">JCM 6886</strain>
    </source>
</reference>
<keyword evidence="3 7" id="KW-0255">Endonuclease</keyword>
<proteinExistence type="inferred from homology"/>
<comment type="caution">
    <text evidence="9">The sequence shown here is derived from an EMBL/GenBank/DDBJ whole genome shotgun (WGS) entry which is preliminary data.</text>
</comment>
<keyword evidence="5 7" id="KW-0378">Hydrolase</keyword>
<dbReference type="GO" id="GO:0004519">
    <property type="term" value="F:endonuclease activity"/>
    <property type="evidence" value="ECO:0007669"/>
    <property type="project" value="UniProtKB-KW"/>
</dbReference>
<evidence type="ECO:0000256" key="3">
    <source>
        <dbReference type="ARBA" id="ARBA00022759"/>
    </source>
</evidence>
<evidence type="ECO:0000256" key="4">
    <source>
        <dbReference type="ARBA" id="ARBA00022763"/>
    </source>
</evidence>
<feature type="domain" description="DNA mismatch repair MutH/Type II restriction enzyme Sau3AI" evidence="8">
    <location>
        <begin position="55"/>
        <end position="153"/>
    </location>
</feature>
<dbReference type="InterPro" id="IPR011335">
    <property type="entry name" value="Restrct_endonuc-II-like"/>
</dbReference>
<keyword evidence="1 7" id="KW-0963">Cytoplasm</keyword>
<dbReference type="SMART" id="SM00927">
    <property type="entry name" value="MutH"/>
    <property type="match status" value="1"/>
</dbReference>
<gene>
    <name evidence="7 9" type="primary">mutH</name>
    <name evidence="9" type="ORF">GCM10008964_04490</name>
</gene>
<keyword evidence="10" id="KW-1185">Reference proteome</keyword>
<dbReference type="HAMAP" id="MF_00759">
    <property type="entry name" value="MutH"/>
    <property type="match status" value="1"/>
</dbReference>
<dbReference type="EMBL" id="BAAADG010000002">
    <property type="protein sequence ID" value="GAA0216021.1"/>
    <property type="molecule type" value="Genomic_DNA"/>
</dbReference>
<evidence type="ECO:0000259" key="8">
    <source>
        <dbReference type="SMART" id="SM00927"/>
    </source>
</evidence>
<evidence type="ECO:0000313" key="10">
    <source>
        <dbReference type="Proteomes" id="UP001501476"/>
    </source>
</evidence>
<organism evidence="9 10">
    <name type="scientific">Methylophaga marina</name>
    <dbReference type="NCBI Taxonomy" id="45495"/>
    <lineage>
        <taxon>Bacteria</taxon>
        <taxon>Pseudomonadati</taxon>
        <taxon>Pseudomonadota</taxon>
        <taxon>Gammaproteobacteria</taxon>
        <taxon>Thiotrichales</taxon>
        <taxon>Piscirickettsiaceae</taxon>
        <taxon>Methylophaga</taxon>
    </lineage>
</organism>
<evidence type="ECO:0000313" key="9">
    <source>
        <dbReference type="EMBL" id="GAA0216021.1"/>
    </source>
</evidence>
<dbReference type="InterPro" id="IPR011337">
    <property type="entry name" value="DNA_rep_MutH/RE_typeII_Sau3AI"/>
</dbReference>
<comment type="subcellular location">
    <subcellularLocation>
        <location evidence="7">Cytoplasm</location>
    </subcellularLocation>
</comment>
<dbReference type="RefSeq" id="WP_286306100.1">
    <property type="nucleotide sequence ID" value="NZ_AP027741.1"/>
</dbReference>
<dbReference type="Pfam" id="PF02976">
    <property type="entry name" value="MutH"/>
    <property type="match status" value="1"/>
</dbReference>
<evidence type="ECO:0000256" key="2">
    <source>
        <dbReference type="ARBA" id="ARBA00022722"/>
    </source>
</evidence>
<dbReference type="SUPFAM" id="SSF52980">
    <property type="entry name" value="Restriction endonuclease-like"/>
    <property type="match status" value="1"/>
</dbReference>
<evidence type="ECO:0000256" key="1">
    <source>
        <dbReference type="ARBA" id="ARBA00022490"/>
    </source>
</evidence>
<accession>A0ABP3CVT8</accession>
<dbReference type="CDD" id="cd00583">
    <property type="entry name" value="MutH-like"/>
    <property type="match status" value="1"/>
</dbReference>
<evidence type="ECO:0000256" key="5">
    <source>
        <dbReference type="ARBA" id="ARBA00022801"/>
    </source>
</evidence>
<dbReference type="Proteomes" id="UP001501476">
    <property type="component" value="Unassembled WGS sequence"/>
</dbReference>
<evidence type="ECO:0000256" key="6">
    <source>
        <dbReference type="ARBA" id="ARBA00023204"/>
    </source>
</evidence>
<dbReference type="Gene3D" id="3.40.600.10">
    <property type="entry name" value="DNA mismatch repair MutH/Restriction endonuclease, type II"/>
    <property type="match status" value="1"/>
</dbReference>
<keyword evidence="6 7" id="KW-0234">DNA repair</keyword>
<keyword evidence="4 7" id="KW-0227">DNA damage</keyword>
<comment type="similarity">
    <text evidence="7">Belongs to the MutH family.</text>
</comment>
<comment type="function">
    <text evidence="7">Sequence-specific endonuclease that cleaves unmethylated GATC sequences. It is involved in DNA mismatch repair.</text>
</comment>
<dbReference type="InterPro" id="IPR004230">
    <property type="entry name" value="DNA_mismatch_repair_MutH"/>
</dbReference>
<evidence type="ECO:0000256" key="7">
    <source>
        <dbReference type="HAMAP-Rule" id="MF_00759"/>
    </source>
</evidence>
<sequence>MFRQSPPKTIDELMQRCQQIAGKSLGQIAQELSCAVPADLMRNKGWVGQLLEACLGADAGNQAEPDFISLGIELKTLPLNANGEPKESTYVCTVSTGEYEALSWDNSWVKRKLSHVLWIPIEADSSIPLAERYIGSGWLWQPDSSEENLLKADWEELMDRLTMGEQSELTAREGQYLQVRPKAAHSRILAKSSDSQGETVFMNPRGFYLRTVFTKQLLAKALN</sequence>
<dbReference type="InterPro" id="IPR037057">
    <property type="entry name" value="DNA_rep_MutH/T2_RE_sf"/>
</dbReference>
<keyword evidence="2 7" id="KW-0540">Nuclease</keyword>
<dbReference type="NCBIfam" id="TIGR02248">
    <property type="entry name" value="mutH_TIGR"/>
    <property type="match status" value="1"/>
</dbReference>
<dbReference type="NCBIfam" id="NF003458">
    <property type="entry name" value="PRK05070.1"/>
    <property type="match status" value="1"/>
</dbReference>